<sequence>MNLNDINSLDFVQLLIKQFELNPIQKSEKSIWVKSPFRTNETTPSFHISRMYKYDIWFDHGNGLGGKIVDFYLYYLETDLKGVLNYFNDNSFSFQQQKNNFSINKTESKTEYEIIELKEITSFPLIQYLKNRKLSSEIVKRYCKEIHYKLNQKTYYAIAFPNIQNGFEIRNKYVKMCLVKKDISLIKNNQNQLRIFESWSDFLSYIILCPNEEFQSDYLILNSISLLRKNIKLINCYEKIETYLDHDDAGRSATIFLKTELNNKINDRSFFYKGYKDINEFLFQIRK</sequence>
<dbReference type="GO" id="GO:0008270">
    <property type="term" value="F:zinc ion binding"/>
    <property type="evidence" value="ECO:0007669"/>
    <property type="project" value="InterPro"/>
</dbReference>
<dbReference type="OrthoDB" id="8536512at2"/>
<reference evidence="1 2" key="1">
    <citation type="submission" date="2018-10" db="EMBL/GenBank/DDBJ databases">
        <authorList>
            <person name="Chen X."/>
        </authorList>
    </citation>
    <scope>NUCLEOTIDE SEQUENCE [LARGE SCALE GENOMIC DNA]</scope>
    <source>
        <strain evidence="1 2">YIM 102668</strain>
    </source>
</reference>
<dbReference type="GO" id="GO:0003677">
    <property type="term" value="F:DNA binding"/>
    <property type="evidence" value="ECO:0007669"/>
    <property type="project" value="InterPro"/>
</dbReference>
<evidence type="ECO:0008006" key="3">
    <source>
        <dbReference type="Google" id="ProtNLM"/>
    </source>
</evidence>
<gene>
    <name evidence="1" type="ORF">EAH69_10635</name>
</gene>
<dbReference type="GO" id="GO:0006260">
    <property type="term" value="P:DNA replication"/>
    <property type="evidence" value="ECO:0007669"/>
    <property type="project" value="InterPro"/>
</dbReference>
<dbReference type="EMBL" id="RDOJ01000015">
    <property type="protein sequence ID" value="RLZ08046.1"/>
    <property type="molecule type" value="Genomic_DNA"/>
</dbReference>
<accession>A0A3L9M7X7</accession>
<dbReference type="Gene3D" id="3.40.1360.10">
    <property type="match status" value="1"/>
</dbReference>
<dbReference type="Gene3D" id="3.90.580.10">
    <property type="entry name" value="Zinc finger, CHC2-type domain"/>
    <property type="match status" value="1"/>
</dbReference>
<proteinExistence type="predicted"/>
<organism evidence="1 2">
    <name type="scientific">Faecalibacter macacae</name>
    <dbReference type="NCBI Taxonomy" id="1859289"/>
    <lineage>
        <taxon>Bacteria</taxon>
        <taxon>Pseudomonadati</taxon>
        <taxon>Bacteroidota</taxon>
        <taxon>Flavobacteriia</taxon>
        <taxon>Flavobacteriales</taxon>
        <taxon>Weeksellaceae</taxon>
        <taxon>Faecalibacter</taxon>
    </lineage>
</organism>
<protein>
    <recommendedName>
        <fullName evidence="3">Zinc finger CHC2-type domain-containing protein</fullName>
    </recommendedName>
</protein>
<dbReference type="InterPro" id="IPR036977">
    <property type="entry name" value="DNA_primase_Znf_CHC2"/>
</dbReference>
<dbReference type="SUPFAM" id="SSF57783">
    <property type="entry name" value="Zinc beta-ribbon"/>
    <property type="match status" value="1"/>
</dbReference>
<dbReference type="Pfam" id="PF13155">
    <property type="entry name" value="Toprim_2"/>
    <property type="match status" value="1"/>
</dbReference>
<dbReference type="RefSeq" id="WP_121935188.1">
    <property type="nucleotide sequence ID" value="NZ_RDOJ01000015.1"/>
</dbReference>
<evidence type="ECO:0000313" key="2">
    <source>
        <dbReference type="Proteomes" id="UP000275348"/>
    </source>
</evidence>
<name>A0A3L9M7X7_9FLAO</name>
<dbReference type="Proteomes" id="UP000275348">
    <property type="component" value="Unassembled WGS sequence"/>
</dbReference>
<comment type="caution">
    <text evidence="1">The sequence shown here is derived from an EMBL/GenBank/DDBJ whole genome shotgun (WGS) entry which is preliminary data.</text>
</comment>
<keyword evidence="2" id="KW-1185">Reference proteome</keyword>
<evidence type="ECO:0000313" key="1">
    <source>
        <dbReference type="EMBL" id="RLZ08046.1"/>
    </source>
</evidence>
<dbReference type="AlphaFoldDB" id="A0A3L9M7X7"/>